<dbReference type="GeneID" id="18875383"/>
<keyword evidence="1 5" id="KW-0805">Transcription regulation</keyword>
<dbReference type="GO" id="GO:0008301">
    <property type="term" value="F:DNA binding, bending"/>
    <property type="evidence" value="ECO:0007669"/>
    <property type="project" value="InterPro"/>
</dbReference>
<gene>
    <name evidence="7" type="ORF">SPAPADRAFT_71531</name>
</gene>
<feature type="domain" description="Alpha box" evidence="6">
    <location>
        <begin position="86"/>
        <end position="142"/>
    </location>
</feature>
<evidence type="ECO:0000313" key="7">
    <source>
        <dbReference type="EMBL" id="EGW31993.1"/>
    </source>
</evidence>
<dbReference type="STRING" id="619300.G3ANQ8"/>
<dbReference type="PROSITE" id="PS51325">
    <property type="entry name" value="ALPHA_BOX"/>
    <property type="match status" value="1"/>
</dbReference>
<comment type="subcellular location">
    <subcellularLocation>
        <location evidence="5">Nucleus</location>
    </subcellularLocation>
</comment>
<dbReference type="KEGG" id="spaa:SPAPADRAFT_71531"/>
<name>G3ANQ8_SPAPN</name>
<sequence>MKRRKTNKRSIPKGFISLFKIQRKRNVLRLDTSLAERSGNYEFRSMPLPKLPEPSEELKKVLLRYNIVKELAPLQEQKRKKLRPKLKLKPINSFMAFRSFYTKSISNPEYQRELSCLLAQIWIDEPNKAIWNQYTESYNQYILSSGAKYNFVNWLCKMLDIEAENNNTDLSNRANETILSGTVEDIYMFN</sequence>
<reference evidence="7 8" key="1">
    <citation type="journal article" date="2011" name="Proc. Natl. Acad. Sci. U.S.A.">
        <title>Comparative genomics of xylose-fermenting fungi for enhanced biofuel production.</title>
        <authorList>
            <person name="Wohlbach D.J."/>
            <person name="Kuo A."/>
            <person name="Sato T.K."/>
            <person name="Potts K.M."/>
            <person name="Salamov A.A."/>
            <person name="LaButti K.M."/>
            <person name="Sun H."/>
            <person name="Clum A."/>
            <person name="Pangilinan J.L."/>
            <person name="Lindquist E.A."/>
            <person name="Lucas S."/>
            <person name="Lapidus A."/>
            <person name="Jin M."/>
            <person name="Gunawan C."/>
            <person name="Balan V."/>
            <person name="Dale B.E."/>
            <person name="Jeffries T.W."/>
            <person name="Zinkel R."/>
            <person name="Barry K.W."/>
            <person name="Grigoriev I.V."/>
            <person name="Gasch A.P."/>
        </authorList>
    </citation>
    <scope>NUCLEOTIDE SEQUENCE [LARGE SCALE GENOMIC DNA]</scope>
    <source>
        <strain evidence="8">NRRL Y-27907 / 11-Y1</strain>
    </source>
</reference>
<dbReference type="AlphaFoldDB" id="G3ANQ8"/>
<dbReference type="OMA" id="PNKAIWN"/>
<keyword evidence="4 5" id="KW-0539">Nucleus</keyword>
<dbReference type="Proteomes" id="UP000000709">
    <property type="component" value="Unassembled WGS sequence"/>
</dbReference>
<dbReference type="Pfam" id="PF04769">
    <property type="entry name" value="MATalpha_HMGbox"/>
    <property type="match status" value="1"/>
</dbReference>
<keyword evidence="2 5" id="KW-0238">DNA-binding</keyword>
<evidence type="ECO:0000259" key="6">
    <source>
        <dbReference type="PROSITE" id="PS51325"/>
    </source>
</evidence>
<dbReference type="GO" id="GO:0045895">
    <property type="term" value="P:positive regulation of mating-type specific transcription, DNA-templated"/>
    <property type="evidence" value="ECO:0007669"/>
    <property type="project" value="InterPro"/>
</dbReference>
<proteinExistence type="inferred from homology"/>
<evidence type="ECO:0000256" key="4">
    <source>
        <dbReference type="ARBA" id="ARBA00023242"/>
    </source>
</evidence>
<protein>
    <recommendedName>
        <fullName evidence="6">Alpha box domain-containing protein</fullName>
    </recommendedName>
</protein>
<dbReference type="FunCoup" id="G3ANQ8">
    <property type="interactions" value="30"/>
</dbReference>
<evidence type="ECO:0000256" key="5">
    <source>
        <dbReference type="RuleBase" id="RU003516"/>
    </source>
</evidence>
<evidence type="ECO:0000256" key="2">
    <source>
        <dbReference type="ARBA" id="ARBA00023125"/>
    </source>
</evidence>
<dbReference type="GO" id="GO:0005634">
    <property type="term" value="C:nucleus"/>
    <property type="evidence" value="ECO:0007669"/>
    <property type="project" value="UniProtKB-SubCell"/>
</dbReference>
<comment type="similarity">
    <text evidence="5">Belongs to the MATALPHA1 family.</text>
</comment>
<organism evidence="8">
    <name type="scientific">Spathaspora passalidarum (strain NRRL Y-27907 / 11-Y1)</name>
    <dbReference type="NCBI Taxonomy" id="619300"/>
    <lineage>
        <taxon>Eukaryota</taxon>
        <taxon>Fungi</taxon>
        <taxon>Dikarya</taxon>
        <taxon>Ascomycota</taxon>
        <taxon>Saccharomycotina</taxon>
        <taxon>Pichiomycetes</taxon>
        <taxon>Debaryomycetaceae</taxon>
        <taxon>Spathaspora</taxon>
    </lineage>
</organism>
<dbReference type="RefSeq" id="XP_007375269.1">
    <property type="nucleotide sequence ID" value="XM_007375207.1"/>
</dbReference>
<dbReference type="OrthoDB" id="5398665at2759"/>
<dbReference type="eggNOG" id="ENOG502T26R">
    <property type="taxonomic scope" value="Eukaryota"/>
</dbReference>
<accession>G3ANQ8</accession>
<keyword evidence="3 5" id="KW-0804">Transcription</keyword>
<dbReference type="HOGENOM" id="CLU_1408558_0_0_1"/>
<evidence type="ECO:0000313" key="8">
    <source>
        <dbReference type="Proteomes" id="UP000000709"/>
    </source>
</evidence>
<evidence type="ECO:0000256" key="3">
    <source>
        <dbReference type="ARBA" id="ARBA00023163"/>
    </source>
</evidence>
<evidence type="ECO:0000256" key="1">
    <source>
        <dbReference type="ARBA" id="ARBA00023015"/>
    </source>
</evidence>
<dbReference type="EMBL" id="GL996502">
    <property type="protein sequence ID" value="EGW31993.1"/>
    <property type="molecule type" value="Genomic_DNA"/>
</dbReference>
<keyword evidence="8" id="KW-1185">Reference proteome</keyword>
<dbReference type="InParanoid" id="G3ANQ8"/>
<dbReference type="InterPro" id="IPR006856">
    <property type="entry name" value="MATalpha_HMGbox"/>
</dbReference>